<dbReference type="InterPro" id="IPR000914">
    <property type="entry name" value="SBP_5_dom"/>
</dbReference>
<dbReference type="FunFam" id="3.40.190.10:FF:000036">
    <property type="entry name" value="Dipeptide ABC transporter, substrate-binding protein"/>
    <property type="match status" value="1"/>
</dbReference>
<protein>
    <submittedName>
        <fullName evidence="5">Dipeptide transport system substrate-binding protein</fullName>
    </submittedName>
</protein>
<dbReference type="STRING" id="1121279.SAMN02745887_02065"/>
<dbReference type="FunFam" id="3.10.105.10:FF:000002">
    <property type="entry name" value="Dipeptide ABC transporter, substrate-binding protein"/>
    <property type="match status" value="1"/>
</dbReference>
<dbReference type="FunFam" id="3.90.76.10:FF:000002">
    <property type="entry name" value="Dipeptide ABC transporter, substrate-binding protein"/>
    <property type="match status" value="1"/>
</dbReference>
<dbReference type="PIRSF" id="PIRSF002741">
    <property type="entry name" value="MppA"/>
    <property type="match status" value="1"/>
</dbReference>
<dbReference type="InterPro" id="IPR039424">
    <property type="entry name" value="SBP_5"/>
</dbReference>
<dbReference type="GO" id="GO:0043190">
    <property type="term" value="C:ATP-binding cassette (ABC) transporter complex"/>
    <property type="evidence" value="ECO:0007669"/>
    <property type="project" value="InterPro"/>
</dbReference>
<evidence type="ECO:0000256" key="1">
    <source>
        <dbReference type="ARBA" id="ARBA00005695"/>
    </source>
</evidence>
<feature type="domain" description="Solute-binding protein family 5" evidence="4">
    <location>
        <begin position="68"/>
        <end position="447"/>
    </location>
</feature>
<dbReference type="CDD" id="cd08493">
    <property type="entry name" value="PBP2_DppA_like"/>
    <property type="match status" value="1"/>
</dbReference>
<dbReference type="GO" id="GO:0042938">
    <property type="term" value="P:dipeptide transport"/>
    <property type="evidence" value="ECO:0007669"/>
    <property type="project" value="TreeGrafter"/>
</dbReference>
<dbReference type="InterPro" id="IPR023765">
    <property type="entry name" value="SBP_5_CS"/>
</dbReference>
<reference evidence="5 6" key="1">
    <citation type="submission" date="2016-11" db="EMBL/GenBank/DDBJ databases">
        <authorList>
            <person name="Jaros S."/>
            <person name="Januszkiewicz K."/>
            <person name="Wedrychowicz H."/>
        </authorList>
    </citation>
    <scope>NUCLEOTIDE SEQUENCE [LARGE SCALE GENOMIC DNA]</scope>
    <source>
        <strain evidence="5 6">DSM 18899</strain>
    </source>
</reference>
<dbReference type="GO" id="GO:1904680">
    <property type="term" value="F:peptide transmembrane transporter activity"/>
    <property type="evidence" value="ECO:0007669"/>
    <property type="project" value="TreeGrafter"/>
</dbReference>
<dbReference type="AlphaFoldDB" id="A0A1K2HIU0"/>
<evidence type="ECO:0000259" key="4">
    <source>
        <dbReference type="Pfam" id="PF00496"/>
    </source>
</evidence>
<name>A0A1K2HIU0_9NEIS</name>
<dbReference type="PANTHER" id="PTHR30290">
    <property type="entry name" value="PERIPLASMIC BINDING COMPONENT OF ABC TRANSPORTER"/>
    <property type="match status" value="1"/>
</dbReference>
<dbReference type="SUPFAM" id="SSF53850">
    <property type="entry name" value="Periplasmic binding protein-like II"/>
    <property type="match status" value="1"/>
</dbReference>
<dbReference type="Gene3D" id="3.10.105.10">
    <property type="entry name" value="Dipeptide-binding Protein, Domain 3"/>
    <property type="match status" value="1"/>
</dbReference>
<dbReference type="Gene3D" id="3.40.190.10">
    <property type="entry name" value="Periplasmic binding protein-like II"/>
    <property type="match status" value="1"/>
</dbReference>
<dbReference type="Pfam" id="PF00496">
    <property type="entry name" value="SBP_bac_5"/>
    <property type="match status" value="1"/>
</dbReference>
<dbReference type="OrthoDB" id="9801799at2"/>
<feature type="chain" id="PRO_5012860142" evidence="3">
    <location>
        <begin position="23"/>
        <end position="529"/>
    </location>
</feature>
<feature type="signal peptide" evidence="3">
    <location>
        <begin position="1"/>
        <end position="22"/>
    </location>
</feature>
<sequence length="529" mass="58377">MKRLTVLSFALASVFAAAGASAATTLKYCSEGSPAGFDPGQFTAGTDFDASAETIYNRLVEFERGATKVIPGLAEKWSVSDDGLSYTFNLRKGVKFHSNESFKPTREFNADDVVFTFSRIVDKNHPYRKAYPTEFPYATDMGMDENITKVEKLDAYTVKFTLKNVDAAFIQNLAMSFASVHSAEYADSLLKAGKPTLINTAPIGTGPFVFKSYQKDAVIRYTANKDYWKKGEVKVDNLIFAITTDSTVRAQKLKSGECDIAFQTKPADTVVLKADPKINVMSQAGFNLGYLGYNVKHKPLDNVVVRRALDMAINKKAIIDAVYQGAGQPATNPMPPTQWSYNKNLKDAPYNPEMAKAMLAKAGVKDLSVTLWAMPVVRPYNPNGKQMAEMIQADWAKIGVKGVITTYEWGEYLKRAKAGEPDTILVGWTGDNGDPDNWLGTNLSCDAVGGNNYAQWCDKSFDSLVMAAKRTSDVKKRTEMYMKAQEIFKKELPWTTVAHSTVTVPMSKKVSNFKISPFGLMAFYGVSVK</sequence>
<organism evidence="5 6">
    <name type="scientific">Chitinimonas taiwanensis DSM 18899</name>
    <dbReference type="NCBI Taxonomy" id="1121279"/>
    <lineage>
        <taxon>Bacteria</taxon>
        <taxon>Pseudomonadati</taxon>
        <taxon>Pseudomonadota</taxon>
        <taxon>Betaproteobacteria</taxon>
        <taxon>Neisseriales</taxon>
        <taxon>Chitinibacteraceae</taxon>
        <taxon>Chitinimonas</taxon>
    </lineage>
</organism>
<gene>
    <name evidence="5" type="ORF">SAMN02745887_02065</name>
</gene>
<dbReference type="EMBL" id="FPKR01000007">
    <property type="protein sequence ID" value="SFZ76679.1"/>
    <property type="molecule type" value="Genomic_DNA"/>
</dbReference>
<evidence type="ECO:0000256" key="3">
    <source>
        <dbReference type="SAM" id="SignalP"/>
    </source>
</evidence>
<dbReference type="InterPro" id="IPR030678">
    <property type="entry name" value="Peptide/Ni-bd"/>
</dbReference>
<dbReference type="Proteomes" id="UP000186513">
    <property type="component" value="Unassembled WGS sequence"/>
</dbReference>
<dbReference type="Gene3D" id="3.90.76.10">
    <property type="entry name" value="Dipeptide-binding Protein, Domain 1"/>
    <property type="match status" value="1"/>
</dbReference>
<proteinExistence type="inferred from homology"/>
<evidence type="ECO:0000313" key="5">
    <source>
        <dbReference type="EMBL" id="SFZ76679.1"/>
    </source>
</evidence>
<evidence type="ECO:0000313" key="6">
    <source>
        <dbReference type="Proteomes" id="UP000186513"/>
    </source>
</evidence>
<comment type="similarity">
    <text evidence="1">Belongs to the bacterial solute-binding protein 5 family.</text>
</comment>
<dbReference type="PROSITE" id="PS01040">
    <property type="entry name" value="SBP_BACTERIAL_5"/>
    <property type="match status" value="1"/>
</dbReference>
<dbReference type="PANTHER" id="PTHR30290:SF38">
    <property type="entry name" value="D,D-DIPEPTIDE-BINDING PERIPLASMIC PROTEIN DDPA-RELATED"/>
    <property type="match status" value="1"/>
</dbReference>
<keyword evidence="6" id="KW-1185">Reference proteome</keyword>
<keyword evidence="2 3" id="KW-0732">Signal</keyword>
<accession>A0A1K2HIU0</accession>
<dbReference type="GO" id="GO:0030288">
    <property type="term" value="C:outer membrane-bounded periplasmic space"/>
    <property type="evidence" value="ECO:0007669"/>
    <property type="project" value="TreeGrafter"/>
</dbReference>
<evidence type="ECO:0000256" key="2">
    <source>
        <dbReference type="ARBA" id="ARBA00022729"/>
    </source>
</evidence>